<dbReference type="SMART" id="SM00360">
    <property type="entry name" value="RRM"/>
    <property type="match status" value="1"/>
</dbReference>
<accession>A0ABP0C5V2</accession>
<dbReference type="Proteomes" id="UP001642406">
    <property type="component" value="Unassembled WGS sequence"/>
</dbReference>
<reference evidence="4 5" key="1">
    <citation type="submission" date="2024-01" db="EMBL/GenBank/DDBJ databases">
        <authorList>
            <person name="Allen C."/>
            <person name="Tagirdzhanova G."/>
        </authorList>
    </citation>
    <scope>NUCLEOTIDE SEQUENCE [LARGE SCALE GENOMIC DNA]</scope>
</reference>
<keyword evidence="5" id="KW-1185">Reference proteome</keyword>
<dbReference type="Pfam" id="PF00076">
    <property type="entry name" value="RRM_1"/>
    <property type="match status" value="1"/>
</dbReference>
<dbReference type="PANTHER" id="PTHR32343">
    <property type="entry name" value="SERINE/ARGININE-RICH SPLICING FACTOR"/>
    <property type="match status" value="1"/>
</dbReference>
<feature type="region of interest" description="Disordered" evidence="2">
    <location>
        <begin position="73"/>
        <end position="99"/>
    </location>
</feature>
<dbReference type="SUPFAM" id="SSF54928">
    <property type="entry name" value="RNA-binding domain, RBD"/>
    <property type="match status" value="1"/>
</dbReference>
<proteinExistence type="predicted"/>
<evidence type="ECO:0000256" key="1">
    <source>
        <dbReference type="PROSITE-ProRule" id="PRU00176"/>
    </source>
</evidence>
<dbReference type="PANTHER" id="PTHR32343:SF10">
    <property type="entry name" value="RNA-BINDING REGION RNP-1 DOMAIN-CONTAINING PROTEIN"/>
    <property type="match status" value="1"/>
</dbReference>
<keyword evidence="1" id="KW-0694">RNA-binding</keyword>
<dbReference type="PROSITE" id="PS50102">
    <property type="entry name" value="RRM"/>
    <property type="match status" value="1"/>
</dbReference>
<evidence type="ECO:0000313" key="4">
    <source>
        <dbReference type="EMBL" id="CAK7227040.1"/>
    </source>
</evidence>
<evidence type="ECO:0000256" key="2">
    <source>
        <dbReference type="SAM" id="MobiDB-lite"/>
    </source>
</evidence>
<protein>
    <submittedName>
        <fullName evidence="4">Protein vip1</fullName>
    </submittedName>
</protein>
<gene>
    <name evidence="4" type="primary">vip1</name>
    <name evidence="4" type="ORF">SBRCBS47491_006434</name>
</gene>
<comment type="caution">
    <text evidence="4">The sequence shown here is derived from an EMBL/GenBank/DDBJ whole genome shotgun (WGS) entry which is preliminary data.</text>
</comment>
<evidence type="ECO:0000259" key="3">
    <source>
        <dbReference type="PROSITE" id="PS50102"/>
    </source>
</evidence>
<dbReference type="EMBL" id="CAWUHC010000063">
    <property type="protein sequence ID" value="CAK7227040.1"/>
    <property type="molecule type" value="Genomic_DNA"/>
</dbReference>
<name>A0ABP0C5V2_9PEZI</name>
<dbReference type="InterPro" id="IPR035979">
    <property type="entry name" value="RBD_domain_sf"/>
</dbReference>
<feature type="domain" description="RRM" evidence="3">
    <location>
        <begin position="5"/>
        <end position="78"/>
    </location>
</feature>
<evidence type="ECO:0000313" key="5">
    <source>
        <dbReference type="Proteomes" id="UP001642406"/>
    </source>
</evidence>
<feature type="compositionally biased region" description="Low complexity" evidence="2">
    <location>
        <begin position="241"/>
        <end position="270"/>
    </location>
</feature>
<dbReference type="Gene3D" id="3.30.70.330">
    <property type="match status" value="1"/>
</dbReference>
<sequence length="287" mass="30255">MSSANIVQVKNVAAATTDKEIKDFFSFCGKITDIQVTSEGESKSATVTFEKDTAAKTALLLNNTQLGQNHIAVTGGSQSDADESHLGAERDSDELTQEEKPRARIFAEYLAHGYVIGDAALQSAIELDHKHGVSSRFASTLSRLDEKYHATDRAKSADQSYGITQRANSLLTGLGSYFEKASNTPTGRKLTDFYTQGQRQVQDIHTEARRLADLKKDEHGGSAYKAAGFNKIFGEEKKTAGGDSSSAAAAPGVAAPASGAPAQSASTGAPVPSDAPKFDPPPTAPSS</sequence>
<organism evidence="4 5">
    <name type="scientific">Sporothrix bragantina</name>
    <dbReference type="NCBI Taxonomy" id="671064"/>
    <lineage>
        <taxon>Eukaryota</taxon>
        <taxon>Fungi</taxon>
        <taxon>Dikarya</taxon>
        <taxon>Ascomycota</taxon>
        <taxon>Pezizomycotina</taxon>
        <taxon>Sordariomycetes</taxon>
        <taxon>Sordariomycetidae</taxon>
        <taxon>Ophiostomatales</taxon>
        <taxon>Ophiostomataceae</taxon>
        <taxon>Sporothrix</taxon>
    </lineage>
</organism>
<dbReference type="InterPro" id="IPR000504">
    <property type="entry name" value="RRM_dom"/>
</dbReference>
<dbReference type="InterPro" id="IPR012677">
    <property type="entry name" value="Nucleotide-bd_a/b_plait_sf"/>
</dbReference>
<feature type="compositionally biased region" description="Pro residues" evidence="2">
    <location>
        <begin position="278"/>
        <end position="287"/>
    </location>
</feature>
<feature type="region of interest" description="Disordered" evidence="2">
    <location>
        <begin position="236"/>
        <end position="287"/>
    </location>
</feature>